<sequence length="70" mass="8168">MVCILNFVLRLSKKIIYQRHAAILLLLNYGKLVTFTFSYLLAISASQLGSYRKRCAFNIKLRARRFVTKL</sequence>
<evidence type="ECO:0000313" key="2">
    <source>
        <dbReference type="EMBL" id="KIK51754.1"/>
    </source>
</evidence>
<keyword evidence="1" id="KW-0472">Membrane</keyword>
<accession>A0A0D0BQ60</accession>
<dbReference type="EMBL" id="KN834856">
    <property type="protein sequence ID" value="KIK51754.1"/>
    <property type="molecule type" value="Genomic_DNA"/>
</dbReference>
<proteinExistence type="predicted"/>
<evidence type="ECO:0000313" key="3">
    <source>
        <dbReference type="Proteomes" id="UP000053593"/>
    </source>
</evidence>
<gene>
    <name evidence="2" type="ORF">GYMLUDRAFT_378588</name>
</gene>
<keyword evidence="1" id="KW-1133">Transmembrane helix</keyword>
<protein>
    <submittedName>
        <fullName evidence="2">Uncharacterized protein</fullName>
    </submittedName>
</protein>
<organism evidence="2 3">
    <name type="scientific">Collybiopsis luxurians FD-317 M1</name>
    <dbReference type="NCBI Taxonomy" id="944289"/>
    <lineage>
        <taxon>Eukaryota</taxon>
        <taxon>Fungi</taxon>
        <taxon>Dikarya</taxon>
        <taxon>Basidiomycota</taxon>
        <taxon>Agaricomycotina</taxon>
        <taxon>Agaricomycetes</taxon>
        <taxon>Agaricomycetidae</taxon>
        <taxon>Agaricales</taxon>
        <taxon>Marasmiineae</taxon>
        <taxon>Omphalotaceae</taxon>
        <taxon>Collybiopsis</taxon>
        <taxon>Collybiopsis luxurians</taxon>
    </lineage>
</organism>
<dbReference type="AlphaFoldDB" id="A0A0D0BQ60"/>
<reference evidence="2 3" key="1">
    <citation type="submission" date="2014-04" db="EMBL/GenBank/DDBJ databases">
        <title>Evolutionary Origins and Diversification of the Mycorrhizal Mutualists.</title>
        <authorList>
            <consortium name="DOE Joint Genome Institute"/>
            <consortium name="Mycorrhizal Genomics Consortium"/>
            <person name="Kohler A."/>
            <person name="Kuo A."/>
            <person name="Nagy L.G."/>
            <person name="Floudas D."/>
            <person name="Copeland A."/>
            <person name="Barry K.W."/>
            <person name="Cichocki N."/>
            <person name="Veneault-Fourrey C."/>
            <person name="LaButti K."/>
            <person name="Lindquist E.A."/>
            <person name="Lipzen A."/>
            <person name="Lundell T."/>
            <person name="Morin E."/>
            <person name="Murat C."/>
            <person name="Riley R."/>
            <person name="Ohm R."/>
            <person name="Sun H."/>
            <person name="Tunlid A."/>
            <person name="Henrissat B."/>
            <person name="Grigoriev I.V."/>
            <person name="Hibbett D.S."/>
            <person name="Martin F."/>
        </authorList>
    </citation>
    <scope>NUCLEOTIDE SEQUENCE [LARGE SCALE GENOMIC DNA]</scope>
    <source>
        <strain evidence="2 3">FD-317 M1</strain>
    </source>
</reference>
<feature type="transmembrane region" description="Helical" evidence="1">
    <location>
        <begin position="21"/>
        <end position="42"/>
    </location>
</feature>
<keyword evidence="3" id="KW-1185">Reference proteome</keyword>
<dbReference type="Proteomes" id="UP000053593">
    <property type="component" value="Unassembled WGS sequence"/>
</dbReference>
<name>A0A0D0BQ60_9AGAR</name>
<evidence type="ECO:0000256" key="1">
    <source>
        <dbReference type="SAM" id="Phobius"/>
    </source>
</evidence>
<dbReference type="HOGENOM" id="CLU_2758023_0_0_1"/>
<keyword evidence="1" id="KW-0812">Transmembrane</keyword>